<organism evidence="5">
    <name type="scientific">Musca domestica</name>
    <name type="common">House fly</name>
    <dbReference type="NCBI Taxonomy" id="7370"/>
    <lineage>
        <taxon>Eukaryota</taxon>
        <taxon>Metazoa</taxon>
        <taxon>Ecdysozoa</taxon>
        <taxon>Arthropoda</taxon>
        <taxon>Hexapoda</taxon>
        <taxon>Insecta</taxon>
        <taxon>Pterygota</taxon>
        <taxon>Neoptera</taxon>
        <taxon>Endopterygota</taxon>
        <taxon>Diptera</taxon>
        <taxon>Brachycera</taxon>
        <taxon>Muscomorpha</taxon>
        <taxon>Muscoidea</taxon>
        <taxon>Muscidae</taxon>
        <taxon>Musca</taxon>
    </lineage>
</organism>
<accession>A0A1I8N5F5</accession>
<evidence type="ECO:0000313" key="5">
    <source>
        <dbReference type="EnsemblMetazoa" id="MDOA011733-PA"/>
    </source>
</evidence>
<dbReference type="PRINTS" id="PR01625">
    <property type="entry name" value="GSTRNSFRASEO"/>
</dbReference>
<evidence type="ECO:0000259" key="4">
    <source>
        <dbReference type="PROSITE" id="PS50405"/>
    </source>
</evidence>
<dbReference type="InterPro" id="IPR040079">
    <property type="entry name" value="Glutathione_S-Trfase"/>
</dbReference>
<dbReference type="GO" id="GO:0006749">
    <property type="term" value="P:glutathione metabolic process"/>
    <property type="evidence" value="ECO:0007669"/>
    <property type="project" value="TreeGrafter"/>
</dbReference>
<dbReference type="CDD" id="cd03184">
    <property type="entry name" value="GST_C_Omega"/>
    <property type="match status" value="1"/>
</dbReference>
<dbReference type="GO" id="GO:0005737">
    <property type="term" value="C:cytoplasm"/>
    <property type="evidence" value="ECO:0007669"/>
    <property type="project" value="InterPro"/>
</dbReference>
<dbReference type="InterPro" id="IPR036282">
    <property type="entry name" value="Glutathione-S-Trfase_C_sf"/>
</dbReference>
<dbReference type="PANTHER" id="PTHR43968">
    <property type="match status" value="1"/>
</dbReference>
<dbReference type="Gene3D" id="3.40.30.10">
    <property type="entry name" value="Glutaredoxin"/>
    <property type="match status" value="1"/>
</dbReference>
<dbReference type="PROSITE" id="PS50405">
    <property type="entry name" value="GST_CTER"/>
    <property type="match status" value="1"/>
</dbReference>
<dbReference type="InterPro" id="IPR004045">
    <property type="entry name" value="Glutathione_S-Trfase_N"/>
</dbReference>
<dbReference type="SUPFAM" id="SSF47616">
    <property type="entry name" value="GST C-terminal domain-like"/>
    <property type="match status" value="1"/>
</dbReference>
<proteinExistence type="inferred from homology"/>
<dbReference type="PANTHER" id="PTHR43968:SF6">
    <property type="entry name" value="GLUTATHIONE S-TRANSFERASE OMEGA"/>
    <property type="match status" value="1"/>
</dbReference>
<dbReference type="Pfam" id="PF13410">
    <property type="entry name" value="GST_C_2"/>
    <property type="match status" value="1"/>
</dbReference>
<dbReference type="eggNOG" id="KOG0406">
    <property type="taxonomic scope" value="Eukaryota"/>
</dbReference>
<evidence type="ECO:0000259" key="3">
    <source>
        <dbReference type="PROSITE" id="PS50404"/>
    </source>
</evidence>
<dbReference type="SFLD" id="SFLDG00358">
    <property type="entry name" value="Main_(cytGST)"/>
    <property type="match status" value="1"/>
</dbReference>
<dbReference type="GO" id="GO:0045174">
    <property type="term" value="F:glutathione dehydrogenase (ascorbate) activity"/>
    <property type="evidence" value="ECO:0007669"/>
    <property type="project" value="TreeGrafter"/>
</dbReference>
<dbReference type="FunFam" id="1.20.1050.10:FF:000009">
    <property type="entry name" value="Glutathione S-transferase omega-1"/>
    <property type="match status" value="1"/>
</dbReference>
<evidence type="ECO:0000256" key="1">
    <source>
        <dbReference type="ARBA" id="ARBA00011067"/>
    </source>
</evidence>
<dbReference type="OrthoDB" id="4951845at2759"/>
<dbReference type="AlphaFoldDB" id="A0A1I8N5F5"/>
<dbReference type="STRING" id="7370.A0A1I8N5F5"/>
<dbReference type="VEuPathDB" id="VectorBase:MDOA011733"/>
<dbReference type="Gene3D" id="1.20.1050.10">
    <property type="match status" value="1"/>
</dbReference>
<dbReference type="EnsemblMetazoa" id="MDOA011733-RA">
    <property type="protein sequence ID" value="MDOA011733-PA"/>
    <property type="gene ID" value="MDOA011733"/>
</dbReference>
<keyword evidence="6" id="KW-1185">Reference proteome</keyword>
<dbReference type="GO" id="GO:0004364">
    <property type="term" value="F:glutathione transferase activity"/>
    <property type="evidence" value="ECO:0007669"/>
    <property type="project" value="InterPro"/>
</dbReference>
<protein>
    <submittedName>
        <fullName evidence="7">Pyrimidodiazepine synthase</fullName>
    </submittedName>
</protein>
<reference evidence="5" key="1">
    <citation type="submission" date="2020-05" db="UniProtKB">
        <authorList>
            <consortium name="EnsemblMetazoa"/>
        </authorList>
    </citation>
    <scope>IDENTIFICATION</scope>
    <source>
        <strain evidence="5">Aabys</strain>
    </source>
</reference>
<gene>
    <name evidence="5" type="primary">101891696</name>
    <name evidence="7" type="synonym">LOC101891696</name>
</gene>
<evidence type="ECO:0000313" key="7">
    <source>
        <dbReference type="RefSeq" id="XP_058975609.1"/>
    </source>
</evidence>
<dbReference type="FunFam" id="3.40.30.10:FF:000123">
    <property type="entry name" value="Glutathione transferase o1"/>
    <property type="match status" value="1"/>
</dbReference>
<dbReference type="InterPro" id="IPR010987">
    <property type="entry name" value="Glutathione-S-Trfase_C-like"/>
</dbReference>
<dbReference type="SUPFAM" id="SSF52833">
    <property type="entry name" value="Thioredoxin-like"/>
    <property type="match status" value="1"/>
</dbReference>
<evidence type="ECO:0000313" key="6">
    <source>
        <dbReference type="Proteomes" id="UP001652621"/>
    </source>
</evidence>
<keyword evidence="2" id="KW-0560">Oxidoreductase</keyword>
<dbReference type="PROSITE" id="PS50404">
    <property type="entry name" value="GST_NTER"/>
    <property type="match status" value="1"/>
</dbReference>
<dbReference type="SFLD" id="SFLDS00019">
    <property type="entry name" value="Glutathione_Transferase_(cytos"/>
    <property type="match status" value="1"/>
</dbReference>
<dbReference type="VEuPathDB" id="VectorBase:MDOMA2_005782"/>
<dbReference type="RefSeq" id="XP_058975609.1">
    <property type="nucleotide sequence ID" value="XM_059119626.1"/>
</dbReference>
<sequence length="255" mass="29553">MSGGKHLAKGSAKPEVPDDGKLCLFSMRFCPYAHRVHLVLDAKKIPYHSVFINLNEKPEWLTEYSPLGKVPALQLPKEEGCPPLIESLVIAEYLDEKYPEPKLYPTDPLKKAQDKILIERFNAVIGPMYKIFVNNEVSPGTITDVSNGLDIFEKELRSRGTEFFGGDKPGMLDYMIWPWCERSAMLKYLLSDKYEMDKERFEKLLKWRDLMEKDEAVKCFYLDGETHAKFMKTRRDGEPNYDMLVVNPCKRQRTC</sequence>
<dbReference type="Pfam" id="PF13417">
    <property type="entry name" value="GST_N_3"/>
    <property type="match status" value="1"/>
</dbReference>
<reference evidence="7" key="2">
    <citation type="submission" date="2025-05" db="UniProtKB">
        <authorList>
            <consortium name="RefSeq"/>
        </authorList>
    </citation>
    <scope>IDENTIFICATION</scope>
    <source>
        <strain evidence="7">Aabys</strain>
        <tissue evidence="7">Whole body</tissue>
    </source>
</reference>
<feature type="domain" description="GST C-terminal" evidence="4">
    <location>
        <begin position="107"/>
        <end position="235"/>
    </location>
</feature>
<name>A0A1I8N5F5_MUSDO</name>
<dbReference type="Proteomes" id="UP001652621">
    <property type="component" value="Unplaced"/>
</dbReference>
<feature type="domain" description="GST N-terminal" evidence="3">
    <location>
        <begin position="20"/>
        <end position="102"/>
    </location>
</feature>
<dbReference type="InterPro" id="IPR050983">
    <property type="entry name" value="GST_Omega/HSP26"/>
</dbReference>
<dbReference type="InterPro" id="IPR005442">
    <property type="entry name" value="GST_omega"/>
</dbReference>
<dbReference type="InterPro" id="IPR036249">
    <property type="entry name" value="Thioredoxin-like_sf"/>
</dbReference>
<evidence type="ECO:0000256" key="2">
    <source>
        <dbReference type="ARBA" id="ARBA00023002"/>
    </source>
</evidence>
<comment type="similarity">
    <text evidence="1">Belongs to the GST superfamily. Omega family.</text>
</comment>